<dbReference type="HOGENOM" id="CLU_1694680_0_0_0"/>
<dbReference type="EMBL" id="CP001275">
    <property type="protein sequence ID" value="ACM05155.1"/>
    <property type="molecule type" value="Genomic_DNA"/>
</dbReference>
<accession>B9L214</accession>
<dbReference type="STRING" id="309801.trd_1913"/>
<evidence type="ECO:0000313" key="3">
    <source>
        <dbReference type="Proteomes" id="UP000000447"/>
    </source>
</evidence>
<sequence>MLHPYQELIDLLAETPRRLTALLEQAGSDGEGQRAQLARVVAHLAAVESLMRERILRMVAQDTPYFRAVDLSALAETTTSLREALDKLGHERGDTLTTLMTLSLKDWERPAIHERLGQVTVEDLVEQLVEHDRLHLEQVERLLAGQEVSWPPEPS</sequence>
<dbReference type="RefSeq" id="WP_015922856.1">
    <property type="nucleotide sequence ID" value="NC_011959.1"/>
</dbReference>
<organism evidence="2 3">
    <name type="scientific">Thermomicrobium roseum (strain ATCC 27502 / DSM 5159 / P-2)</name>
    <dbReference type="NCBI Taxonomy" id="309801"/>
    <lineage>
        <taxon>Bacteria</taxon>
        <taxon>Pseudomonadati</taxon>
        <taxon>Thermomicrobiota</taxon>
        <taxon>Thermomicrobia</taxon>
        <taxon>Thermomicrobiales</taxon>
        <taxon>Thermomicrobiaceae</taxon>
        <taxon>Thermomicrobium</taxon>
    </lineage>
</organism>
<protein>
    <recommendedName>
        <fullName evidence="1">DinB-like domain-containing protein</fullName>
    </recommendedName>
</protein>
<dbReference type="SUPFAM" id="SSF109854">
    <property type="entry name" value="DinB/YfiT-like putative metalloenzymes"/>
    <property type="match status" value="1"/>
</dbReference>
<dbReference type="eggNOG" id="COG2318">
    <property type="taxonomic scope" value="Bacteria"/>
</dbReference>
<proteinExistence type="predicted"/>
<evidence type="ECO:0000313" key="2">
    <source>
        <dbReference type="EMBL" id="ACM05155.1"/>
    </source>
</evidence>
<reference evidence="2 3" key="1">
    <citation type="journal article" date="2009" name="PLoS ONE">
        <title>Complete genome sequence of the aerobic CO-oxidizing thermophile Thermomicrobium roseum.</title>
        <authorList>
            <person name="Wu D."/>
            <person name="Raymond J."/>
            <person name="Wu M."/>
            <person name="Chatterji S."/>
            <person name="Ren Q."/>
            <person name="Graham J.E."/>
            <person name="Bryant D.A."/>
            <person name="Robb F."/>
            <person name="Colman A."/>
            <person name="Tallon L.J."/>
            <person name="Badger J.H."/>
            <person name="Madupu R."/>
            <person name="Ward N.L."/>
            <person name="Eisen J.A."/>
        </authorList>
    </citation>
    <scope>NUCLEOTIDE SEQUENCE [LARGE SCALE GENOMIC DNA]</scope>
    <source>
        <strain evidence="3">ATCC 27502 / DSM 5159 / P-2</strain>
    </source>
</reference>
<name>B9L214_THERP</name>
<keyword evidence="3" id="KW-1185">Reference proteome</keyword>
<dbReference type="Gene3D" id="1.20.120.450">
    <property type="entry name" value="dinb family like domain"/>
    <property type="match status" value="1"/>
</dbReference>
<dbReference type="InterPro" id="IPR034660">
    <property type="entry name" value="DinB/YfiT-like"/>
</dbReference>
<evidence type="ECO:0000259" key="1">
    <source>
        <dbReference type="Pfam" id="PF12867"/>
    </source>
</evidence>
<dbReference type="Proteomes" id="UP000000447">
    <property type="component" value="Chromosome"/>
</dbReference>
<dbReference type="AlphaFoldDB" id="B9L214"/>
<feature type="domain" description="DinB-like" evidence="1">
    <location>
        <begin position="36"/>
        <end position="139"/>
    </location>
</feature>
<dbReference type="OrthoDB" id="162733at2"/>
<gene>
    <name evidence="2" type="ordered locus">trd_1913</name>
</gene>
<dbReference type="InterPro" id="IPR024775">
    <property type="entry name" value="DinB-like"/>
</dbReference>
<dbReference type="Pfam" id="PF12867">
    <property type="entry name" value="DinB_2"/>
    <property type="match status" value="1"/>
</dbReference>
<dbReference type="KEGG" id="tro:trd_1913"/>